<dbReference type="InterPro" id="IPR001650">
    <property type="entry name" value="Helicase_C-like"/>
</dbReference>
<dbReference type="Gene3D" id="3.40.50.300">
    <property type="entry name" value="P-loop containing nucleotide triphosphate hydrolases"/>
    <property type="match status" value="1"/>
</dbReference>
<evidence type="ECO:0000259" key="1">
    <source>
        <dbReference type="PROSITE" id="PS51194"/>
    </source>
</evidence>
<dbReference type="GO" id="GO:0071013">
    <property type="term" value="C:catalytic step 2 spliceosome"/>
    <property type="evidence" value="ECO:0007669"/>
    <property type="project" value="TreeGrafter"/>
</dbReference>
<dbReference type="InterPro" id="IPR027417">
    <property type="entry name" value="P-loop_NTPase"/>
</dbReference>
<feature type="domain" description="Helicase C-terminal" evidence="1">
    <location>
        <begin position="1"/>
        <end position="65"/>
    </location>
</feature>
<dbReference type="EMBL" id="CALTRL010005729">
    <property type="protein sequence ID" value="CAH7685535.1"/>
    <property type="molecule type" value="Genomic_DNA"/>
</dbReference>
<proteinExistence type="predicted"/>
<dbReference type="GO" id="GO:0003723">
    <property type="term" value="F:RNA binding"/>
    <property type="evidence" value="ECO:0007669"/>
    <property type="project" value="TreeGrafter"/>
</dbReference>
<dbReference type="Proteomes" id="UP001153365">
    <property type="component" value="Unassembled WGS sequence"/>
</dbReference>
<dbReference type="GO" id="GO:0004386">
    <property type="term" value="F:helicase activity"/>
    <property type="evidence" value="ECO:0007669"/>
    <property type="project" value="TreeGrafter"/>
</dbReference>
<dbReference type="InterPro" id="IPR048333">
    <property type="entry name" value="HA2_WH"/>
</dbReference>
<name>A0AAV0BGB6_PHAPC</name>
<comment type="caution">
    <text evidence="2">The sequence shown here is derived from an EMBL/GenBank/DDBJ whole genome shotgun (WGS) entry which is preliminary data.</text>
</comment>
<dbReference type="AlphaFoldDB" id="A0AAV0BGB6"/>
<reference evidence="2" key="1">
    <citation type="submission" date="2022-06" db="EMBL/GenBank/DDBJ databases">
        <authorList>
            <consortium name="SYNGENTA / RWTH Aachen University"/>
        </authorList>
    </citation>
    <scope>NUCLEOTIDE SEQUENCE</scope>
</reference>
<evidence type="ECO:0000313" key="3">
    <source>
        <dbReference type="Proteomes" id="UP001153365"/>
    </source>
</evidence>
<dbReference type="Pfam" id="PF04408">
    <property type="entry name" value="WHD_HA2"/>
    <property type="match status" value="1"/>
</dbReference>
<protein>
    <submittedName>
        <fullName evidence="2">P-loop containing nucleoside triphosphate hydrolase protein</fullName>
    </submittedName>
</protein>
<organism evidence="2 3">
    <name type="scientific">Phakopsora pachyrhizi</name>
    <name type="common">Asian soybean rust disease fungus</name>
    <dbReference type="NCBI Taxonomy" id="170000"/>
    <lineage>
        <taxon>Eukaryota</taxon>
        <taxon>Fungi</taxon>
        <taxon>Dikarya</taxon>
        <taxon>Basidiomycota</taxon>
        <taxon>Pucciniomycotina</taxon>
        <taxon>Pucciniomycetes</taxon>
        <taxon>Pucciniales</taxon>
        <taxon>Phakopsoraceae</taxon>
        <taxon>Phakopsora</taxon>
    </lineage>
</organism>
<keyword evidence="2" id="KW-0378">Hydrolase</keyword>
<dbReference type="Gene3D" id="1.10.10.2130">
    <property type="entry name" value="DEAH helicase family, winged-helix domain"/>
    <property type="match status" value="1"/>
</dbReference>
<dbReference type="PANTHER" id="PTHR18934:SF136">
    <property type="entry name" value="ATP-DEPENDENT RNA HELICASE DHX35-RELATED"/>
    <property type="match status" value="1"/>
</dbReference>
<dbReference type="PROSITE" id="PS51194">
    <property type="entry name" value="HELICASE_CTER"/>
    <property type="match status" value="1"/>
</dbReference>
<dbReference type="PANTHER" id="PTHR18934">
    <property type="entry name" value="ATP-DEPENDENT RNA HELICASE"/>
    <property type="match status" value="1"/>
</dbReference>
<evidence type="ECO:0000313" key="2">
    <source>
        <dbReference type="EMBL" id="CAH7685535.1"/>
    </source>
</evidence>
<dbReference type="GO" id="GO:0016787">
    <property type="term" value="F:hydrolase activity"/>
    <property type="evidence" value="ECO:0007669"/>
    <property type="project" value="UniProtKB-KW"/>
</dbReference>
<accession>A0AAV0BGB6</accession>
<sequence length="134" mass="14843">MDVLMVSPISKASAIQRAGRAGRTSPGKCFRLYTKDDYQALMDQTEPEICRTELTTVILQLKALGINNVVKGFEFLDPPNSIMVERALEFLYALGAISESGHLTDELGLKMAEMPVDPMMAKILLISLNVQKRL</sequence>
<gene>
    <name evidence="2" type="ORF">PPACK8108_LOCUS20080</name>
</gene>
<dbReference type="InterPro" id="IPR042035">
    <property type="entry name" value="DEAH_win-hel_dom"/>
</dbReference>
<keyword evidence="3" id="KW-1185">Reference proteome</keyword>
<dbReference type="SUPFAM" id="SSF52540">
    <property type="entry name" value="P-loop containing nucleoside triphosphate hydrolases"/>
    <property type="match status" value="1"/>
</dbReference>